<comment type="caution">
    <text evidence="2">The sequence shown here is derived from an EMBL/GenBank/DDBJ whole genome shotgun (WGS) entry which is preliminary data.</text>
</comment>
<keyword evidence="3" id="KW-1185">Reference proteome</keyword>
<proteinExistence type="predicted"/>
<protein>
    <submittedName>
        <fullName evidence="2">PadR family transcriptional regulator</fullName>
    </submittedName>
</protein>
<dbReference type="InterPro" id="IPR036388">
    <property type="entry name" value="WH-like_DNA-bd_sf"/>
</dbReference>
<organism evidence="2 3">
    <name type="scientific">Kutzneria chonburiensis</name>
    <dbReference type="NCBI Taxonomy" id="1483604"/>
    <lineage>
        <taxon>Bacteria</taxon>
        <taxon>Bacillati</taxon>
        <taxon>Actinomycetota</taxon>
        <taxon>Actinomycetes</taxon>
        <taxon>Pseudonocardiales</taxon>
        <taxon>Pseudonocardiaceae</taxon>
        <taxon>Kutzneria</taxon>
    </lineage>
</organism>
<dbReference type="Pfam" id="PF03551">
    <property type="entry name" value="PadR"/>
    <property type="match status" value="1"/>
</dbReference>
<accession>A0ABV6MMN4</accession>
<dbReference type="Proteomes" id="UP001589810">
    <property type="component" value="Unassembled WGS sequence"/>
</dbReference>
<reference evidence="2 3" key="1">
    <citation type="submission" date="2024-09" db="EMBL/GenBank/DDBJ databases">
        <authorList>
            <person name="Sun Q."/>
            <person name="Mori K."/>
        </authorList>
    </citation>
    <scope>NUCLEOTIDE SEQUENCE [LARGE SCALE GENOMIC DNA]</scope>
    <source>
        <strain evidence="2 3">TBRC 1432</strain>
    </source>
</reference>
<name>A0ABV6MMN4_9PSEU</name>
<evidence type="ECO:0000259" key="1">
    <source>
        <dbReference type="Pfam" id="PF03551"/>
    </source>
</evidence>
<dbReference type="RefSeq" id="WP_273942420.1">
    <property type="nucleotide sequence ID" value="NZ_CP097263.1"/>
</dbReference>
<feature type="domain" description="Transcription regulator PadR N-terminal" evidence="1">
    <location>
        <begin position="8"/>
        <end position="84"/>
    </location>
</feature>
<dbReference type="InterPro" id="IPR005149">
    <property type="entry name" value="Tscrpt_reg_PadR_N"/>
</dbReference>
<dbReference type="PANTHER" id="PTHR43252">
    <property type="entry name" value="TRANSCRIPTIONAL REGULATOR YQJI"/>
    <property type="match status" value="1"/>
</dbReference>
<dbReference type="Gene3D" id="1.10.10.10">
    <property type="entry name" value="Winged helix-like DNA-binding domain superfamily/Winged helix DNA-binding domain"/>
    <property type="match status" value="1"/>
</dbReference>
<gene>
    <name evidence="2" type="ORF">ACFFH7_08685</name>
</gene>
<dbReference type="InterPro" id="IPR036390">
    <property type="entry name" value="WH_DNA-bd_sf"/>
</dbReference>
<dbReference type="PANTHER" id="PTHR43252:SF7">
    <property type="entry name" value="TRANSCRIPTIONAL REGULATOR YQJI"/>
    <property type="match status" value="1"/>
</dbReference>
<dbReference type="EMBL" id="JBHLUD010000002">
    <property type="protein sequence ID" value="MFC0541555.1"/>
    <property type="molecule type" value="Genomic_DNA"/>
</dbReference>
<evidence type="ECO:0000313" key="2">
    <source>
        <dbReference type="EMBL" id="MFC0541555.1"/>
    </source>
</evidence>
<sequence>MSSVRLYILGALDRIGPMHGHQIRREAQTNRAELWTDIKVGSLYSALGRMASEGIIEAVRTEKAGNLPDRTIYAITDSGRQELDALRWATLREVRLKPDPVDLAVQYSDGLGRDKLIATFTQRRAAISAELDGWLLLQEQAAKYLQGTEWLCTEHTRIRLEAELTWHDQVLAELSKSTEDMT</sequence>
<evidence type="ECO:0000313" key="3">
    <source>
        <dbReference type="Proteomes" id="UP001589810"/>
    </source>
</evidence>
<dbReference type="SUPFAM" id="SSF46785">
    <property type="entry name" value="Winged helix' DNA-binding domain"/>
    <property type="match status" value="1"/>
</dbReference>